<feature type="region of interest" description="Disordered" evidence="3">
    <location>
        <begin position="36"/>
        <end position="65"/>
    </location>
</feature>
<dbReference type="EMBL" id="JBBNAF010000011">
    <property type="protein sequence ID" value="KAK9097839.1"/>
    <property type="molecule type" value="Genomic_DNA"/>
</dbReference>
<dbReference type="GO" id="GO:0006264">
    <property type="term" value="P:mitochondrial DNA replication"/>
    <property type="evidence" value="ECO:0007669"/>
    <property type="project" value="TreeGrafter"/>
</dbReference>
<sequence length="269" mass="30720">MATNLSRKLAQRAISSPLMDTKHLLHPLTALQHSLYSTTKPKTFKKPKPQQSPEHRDLEMETRGSSNEDFVYDRQVRLYDGAPKMGQMNAKRAPAWARPSEIPWQAKVVNLVNLIGMVGMPVQFESSADGKYWAGTILEQEKNSNFLPIWIPLVFEGDLAHVAACHLKEKDLVHVAGRLVGDPPQFRVEQGNSSVQVMVDNLNFVKKSYQPKESHTLHKQHEQTTDFSADAHINESNMDSLWRELVSNPNKWWDNRKAKIEGLVRVSYW</sequence>
<accession>A0AAP0EZF6</accession>
<dbReference type="GO" id="GO:0003697">
    <property type="term" value="F:single-stranded DNA binding"/>
    <property type="evidence" value="ECO:0007669"/>
    <property type="project" value="InterPro"/>
</dbReference>
<keyword evidence="5" id="KW-1185">Reference proteome</keyword>
<organism evidence="4 5">
    <name type="scientific">Stephania yunnanensis</name>
    <dbReference type="NCBI Taxonomy" id="152371"/>
    <lineage>
        <taxon>Eukaryota</taxon>
        <taxon>Viridiplantae</taxon>
        <taxon>Streptophyta</taxon>
        <taxon>Embryophyta</taxon>
        <taxon>Tracheophyta</taxon>
        <taxon>Spermatophyta</taxon>
        <taxon>Magnoliopsida</taxon>
        <taxon>Ranunculales</taxon>
        <taxon>Menispermaceae</taxon>
        <taxon>Menispermoideae</taxon>
        <taxon>Cissampelideae</taxon>
        <taxon>Stephania</taxon>
    </lineage>
</organism>
<dbReference type="Gene3D" id="2.40.50.140">
    <property type="entry name" value="Nucleic acid-binding proteins"/>
    <property type="match status" value="1"/>
</dbReference>
<dbReference type="PANTHER" id="PTHR10302:SF23">
    <property type="entry name" value="PROTEIN OSB4, CHLOROPLASTIC"/>
    <property type="match status" value="1"/>
</dbReference>
<proteinExistence type="predicted"/>
<dbReference type="PROSITE" id="PS50935">
    <property type="entry name" value="SSB"/>
    <property type="match status" value="1"/>
</dbReference>
<feature type="compositionally biased region" description="Basic and acidic residues" evidence="3">
    <location>
        <begin position="53"/>
        <end position="62"/>
    </location>
</feature>
<evidence type="ECO:0000313" key="4">
    <source>
        <dbReference type="EMBL" id="KAK9097839.1"/>
    </source>
</evidence>
<dbReference type="InterPro" id="IPR000424">
    <property type="entry name" value="Primosome_PriB/ssb"/>
</dbReference>
<reference evidence="4 5" key="1">
    <citation type="submission" date="2024-01" db="EMBL/GenBank/DDBJ databases">
        <title>Genome assemblies of Stephania.</title>
        <authorList>
            <person name="Yang L."/>
        </authorList>
    </citation>
    <scope>NUCLEOTIDE SEQUENCE [LARGE SCALE GENOMIC DNA]</scope>
    <source>
        <strain evidence="4">YNDBR</strain>
        <tissue evidence="4">Leaf</tissue>
    </source>
</reference>
<keyword evidence="1 2" id="KW-0238">DNA-binding</keyword>
<evidence type="ECO:0000256" key="1">
    <source>
        <dbReference type="ARBA" id="ARBA00023125"/>
    </source>
</evidence>
<name>A0AAP0EZF6_9MAGN</name>
<dbReference type="Proteomes" id="UP001420932">
    <property type="component" value="Unassembled WGS sequence"/>
</dbReference>
<dbReference type="PANTHER" id="PTHR10302">
    <property type="entry name" value="SINGLE-STRANDED DNA-BINDING PROTEIN"/>
    <property type="match status" value="1"/>
</dbReference>
<comment type="caution">
    <text evidence="4">The sequence shown here is derived from an EMBL/GenBank/DDBJ whole genome shotgun (WGS) entry which is preliminary data.</text>
</comment>
<evidence type="ECO:0000313" key="5">
    <source>
        <dbReference type="Proteomes" id="UP001420932"/>
    </source>
</evidence>
<dbReference type="GO" id="GO:0042645">
    <property type="term" value="C:mitochondrial nucleoid"/>
    <property type="evidence" value="ECO:0007669"/>
    <property type="project" value="TreeGrafter"/>
</dbReference>
<dbReference type="SUPFAM" id="SSF50249">
    <property type="entry name" value="Nucleic acid-binding proteins"/>
    <property type="match status" value="1"/>
</dbReference>
<dbReference type="InterPro" id="IPR011344">
    <property type="entry name" value="ssDNA-bd"/>
</dbReference>
<dbReference type="InterPro" id="IPR012340">
    <property type="entry name" value="NA-bd_OB-fold"/>
</dbReference>
<evidence type="ECO:0000256" key="3">
    <source>
        <dbReference type="SAM" id="MobiDB-lite"/>
    </source>
</evidence>
<evidence type="ECO:0000256" key="2">
    <source>
        <dbReference type="PROSITE-ProRule" id="PRU00252"/>
    </source>
</evidence>
<protein>
    <submittedName>
        <fullName evidence="4">Uncharacterized protein</fullName>
    </submittedName>
</protein>
<gene>
    <name evidence="4" type="ORF">Syun_024884</name>
</gene>
<dbReference type="AlphaFoldDB" id="A0AAP0EZF6"/>